<comment type="similarity">
    <text evidence="1">Belongs to the UPF0098 family.</text>
</comment>
<evidence type="ECO:0000313" key="10">
    <source>
        <dbReference type="Proteomes" id="UP000006281"/>
    </source>
</evidence>
<dbReference type="InterPro" id="IPR005247">
    <property type="entry name" value="YbhB_YbcL/LppC-like"/>
</dbReference>
<dbReference type="Proteomes" id="UP000006281">
    <property type="component" value="Chromosome"/>
</dbReference>
<keyword evidence="3" id="KW-0326">Glycosidase</keyword>
<dbReference type="STRING" id="1179773.BN6_30840"/>
<dbReference type="Gene3D" id="2.60.40.10">
    <property type="entry name" value="Immunoglobulins"/>
    <property type="match status" value="2"/>
</dbReference>
<feature type="signal peptide" evidence="6">
    <location>
        <begin position="1"/>
        <end position="27"/>
    </location>
</feature>
<dbReference type="eggNOG" id="COG1881">
    <property type="taxonomic scope" value="Bacteria"/>
</dbReference>
<dbReference type="InterPro" id="IPR003961">
    <property type="entry name" value="FN3_dom"/>
</dbReference>
<dbReference type="InterPro" id="IPR008979">
    <property type="entry name" value="Galactose-bd-like_sf"/>
</dbReference>
<proteinExistence type="inferred from homology"/>
<feature type="chain" id="PRO_5003833992" evidence="6">
    <location>
        <begin position="28"/>
        <end position="1004"/>
    </location>
</feature>
<dbReference type="PANTHER" id="PTHR19328:SF13">
    <property type="entry name" value="HIPL1 PROTEIN"/>
    <property type="match status" value="1"/>
</dbReference>
<evidence type="ECO:0000256" key="5">
    <source>
        <dbReference type="SAM" id="MobiDB-lite"/>
    </source>
</evidence>
<accession>K0K0G9</accession>
<dbReference type="InterPro" id="IPR006584">
    <property type="entry name" value="Cellulose-bd_IV"/>
</dbReference>
<evidence type="ECO:0000259" key="8">
    <source>
        <dbReference type="PROSITE" id="PS51175"/>
    </source>
</evidence>
<dbReference type="eggNOG" id="COG2133">
    <property type="taxonomic scope" value="Bacteria"/>
</dbReference>
<evidence type="ECO:0000259" key="7">
    <source>
        <dbReference type="PROSITE" id="PS50853"/>
    </source>
</evidence>
<dbReference type="SUPFAM" id="SSF49777">
    <property type="entry name" value="PEBP-like"/>
    <property type="match status" value="1"/>
</dbReference>
<keyword evidence="10" id="KW-1185">Reference proteome</keyword>
<gene>
    <name evidence="9" type="ordered locus">BN6_30840</name>
</gene>
<keyword evidence="4" id="KW-0119">Carbohydrate metabolism</keyword>
<evidence type="ECO:0000256" key="3">
    <source>
        <dbReference type="ARBA" id="ARBA00023295"/>
    </source>
</evidence>
<dbReference type="InterPro" id="IPR011042">
    <property type="entry name" value="6-blade_b-propeller_TolB-like"/>
</dbReference>
<feature type="compositionally biased region" description="Low complexity" evidence="5">
    <location>
        <begin position="301"/>
        <end position="311"/>
    </location>
</feature>
<dbReference type="Pfam" id="PF00041">
    <property type="entry name" value="fn3"/>
    <property type="match status" value="2"/>
</dbReference>
<name>K0K0G9_SACES</name>
<feature type="compositionally biased region" description="Low complexity" evidence="5">
    <location>
        <begin position="26"/>
        <end position="53"/>
    </location>
</feature>
<dbReference type="AlphaFoldDB" id="K0K0G9"/>
<keyword evidence="4" id="KW-0624">Polysaccharide degradation</keyword>
<dbReference type="SUPFAM" id="SSF50952">
    <property type="entry name" value="Soluble quinoprotein glucose dehydrogenase"/>
    <property type="match status" value="1"/>
</dbReference>
<dbReference type="RefSeq" id="WP_015100501.1">
    <property type="nucleotide sequence ID" value="NC_019673.1"/>
</dbReference>
<dbReference type="Pfam" id="PF03422">
    <property type="entry name" value="CBM_6"/>
    <property type="match status" value="2"/>
</dbReference>
<dbReference type="SMART" id="SM00060">
    <property type="entry name" value="FN3"/>
    <property type="match status" value="2"/>
</dbReference>
<keyword evidence="2 6" id="KW-0732">Signal</keyword>
<dbReference type="PROSITE" id="PS51175">
    <property type="entry name" value="CBM6"/>
    <property type="match status" value="2"/>
</dbReference>
<dbReference type="CDD" id="cd00063">
    <property type="entry name" value="FN3"/>
    <property type="match status" value="2"/>
</dbReference>
<dbReference type="InterPro" id="IPR036116">
    <property type="entry name" value="FN3_sf"/>
</dbReference>
<dbReference type="PROSITE" id="PS50853">
    <property type="entry name" value="FN3"/>
    <property type="match status" value="2"/>
</dbReference>
<dbReference type="EMBL" id="HE804045">
    <property type="protein sequence ID" value="CCH30389.1"/>
    <property type="molecule type" value="Genomic_DNA"/>
</dbReference>
<evidence type="ECO:0000256" key="1">
    <source>
        <dbReference type="ARBA" id="ARBA00007120"/>
    </source>
</evidence>
<dbReference type="GO" id="GO:0016798">
    <property type="term" value="F:hydrolase activity, acting on glycosyl bonds"/>
    <property type="evidence" value="ECO:0007669"/>
    <property type="project" value="UniProtKB-KW"/>
</dbReference>
<dbReference type="BioCyc" id="SESP1179773:BN6_RS15000-MONOMER"/>
<dbReference type="GO" id="GO:0030246">
    <property type="term" value="F:carbohydrate binding"/>
    <property type="evidence" value="ECO:0007669"/>
    <property type="project" value="InterPro"/>
</dbReference>
<dbReference type="Pfam" id="PF01161">
    <property type="entry name" value="PBP"/>
    <property type="match status" value="1"/>
</dbReference>
<dbReference type="PATRIC" id="fig|1179773.3.peg.3081"/>
<dbReference type="KEGG" id="sesp:BN6_30840"/>
<dbReference type="InterPro" id="IPR005084">
    <property type="entry name" value="CBM6"/>
</dbReference>
<feature type="domain" description="Fibronectin type-III" evidence="7">
    <location>
        <begin position="329"/>
        <end position="416"/>
    </location>
</feature>
<dbReference type="SMART" id="SM00606">
    <property type="entry name" value="CBD_IV"/>
    <property type="match status" value="1"/>
</dbReference>
<feature type="region of interest" description="Disordered" evidence="5">
    <location>
        <begin position="301"/>
        <end position="334"/>
    </location>
</feature>
<evidence type="ECO:0000256" key="2">
    <source>
        <dbReference type="ARBA" id="ARBA00022729"/>
    </source>
</evidence>
<dbReference type="Gene3D" id="2.120.10.30">
    <property type="entry name" value="TolB, C-terminal domain"/>
    <property type="match status" value="1"/>
</dbReference>
<dbReference type="Gene3D" id="2.60.120.260">
    <property type="entry name" value="Galactose-binding domain-like"/>
    <property type="match status" value="2"/>
</dbReference>
<organism evidence="9 10">
    <name type="scientific">Saccharothrix espanaensis (strain ATCC 51144 / DSM 44229 / JCM 9112 / NBRC 15066 / NRRL 15764)</name>
    <dbReference type="NCBI Taxonomy" id="1179773"/>
    <lineage>
        <taxon>Bacteria</taxon>
        <taxon>Bacillati</taxon>
        <taxon>Actinomycetota</taxon>
        <taxon>Actinomycetes</taxon>
        <taxon>Pseudonocardiales</taxon>
        <taxon>Pseudonocardiaceae</taxon>
        <taxon>Saccharothrix</taxon>
    </lineage>
</organism>
<evidence type="ECO:0000256" key="4">
    <source>
        <dbReference type="ARBA" id="ARBA00023326"/>
    </source>
</evidence>
<reference evidence="9 10" key="1">
    <citation type="journal article" date="2012" name="BMC Genomics">
        <title>Complete genome sequence of Saccharothrix espanaensis DSM 44229T and comparison to the other completely sequenced Pseudonocardiaceae.</title>
        <authorList>
            <person name="Strobel T."/>
            <person name="Al-Dilaimi A."/>
            <person name="Blom J."/>
            <person name="Gessner A."/>
            <person name="Kalinowski J."/>
            <person name="Luzhetska M."/>
            <person name="Puhler A."/>
            <person name="Szczepanowski R."/>
            <person name="Bechthold A."/>
            <person name="Ruckert C."/>
        </authorList>
    </citation>
    <scope>NUCLEOTIDE SEQUENCE [LARGE SCALE GENOMIC DNA]</scope>
    <source>
        <strain evidence="10">ATCC 51144 / DSM 44229 / JCM 9112 / NBRC 15066 / NRRL 15764</strain>
    </source>
</reference>
<evidence type="ECO:0000256" key="6">
    <source>
        <dbReference type="SAM" id="SignalP"/>
    </source>
</evidence>
<dbReference type="InterPro" id="IPR011041">
    <property type="entry name" value="Quinoprot_gluc/sorb_DH_b-prop"/>
</dbReference>
<dbReference type="GO" id="GO:0000272">
    <property type="term" value="P:polysaccharide catabolic process"/>
    <property type="evidence" value="ECO:0007669"/>
    <property type="project" value="UniProtKB-KW"/>
</dbReference>
<protein>
    <submittedName>
        <fullName evidence="9">Glucose/sorbosone dehydrogenase</fullName>
    </submittedName>
</protein>
<feature type="region of interest" description="Disordered" evidence="5">
    <location>
        <begin position="26"/>
        <end position="56"/>
    </location>
</feature>
<dbReference type="Pfam" id="PF07995">
    <property type="entry name" value="GSDH"/>
    <property type="match status" value="1"/>
</dbReference>
<feature type="domain" description="CBM6" evidence="8">
    <location>
        <begin position="194"/>
        <end position="317"/>
    </location>
</feature>
<dbReference type="PANTHER" id="PTHR19328">
    <property type="entry name" value="HEDGEHOG-INTERACTING PROTEIN"/>
    <property type="match status" value="1"/>
</dbReference>
<dbReference type="SUPFAM" id="SSF49265">
    <property type="entry name" value="Fibronectin type III"/>
    <property type="match status" value="1"/>
</dbReference>
<dbReference type="InterPro" id="IPR008914">
    <property type="entry name" value="PEBP"/>
</dbReference>
<feature type="domain" description="CBM6" evidence="8">
    <location>
        <begin position="67"/>
        <end position="190"/>
    </location>
</feature>
<dbReference type="Gene3D" id="3.90.280.10">
    <property type="entry name" value="PEBP-like"/>
    <property type="match status" value="1"/>
</dbReference>
<keyword evidence="3" id="KW-0378">Hydrolase</keyword>
<dbReference type="InterPro" id="IPR036610">
    <property type="entry name" value="PEBP-like_sf"/>
</dbReference>
<dbReference type="InterPro" id="IPR012938">
    <property type="entry name" value="Glc/Sorbosone_DH"/>
</dbReference>
<feature type="domain" description="Fibronectin type-III" evidence="7">
    <location>
        <begin position="425"/>
        <end position="513"/>
    </location>
</feature>
<dbReference type="InterPro" id="IPR013783">
    <property type="entry name" value="Ig-like_fold"/>
</dbReference>
<dbReference type="SUPFAM" id="SSF49785">
    <property type="entry name" value="Galactose-binding domain-like"/>
    <property type="match status" value="2"/>
</dbReference>
<dbReference type="HOGENOM" id="CLU_012253_3_1_11"/>
<dbReference type="CDD" id="cd00865">
    <property type="entry name" value="PEBP_bact_arch"/>
    <property type="match status" value="1"/>
</dbReference>
<dbReference type="CDD" id="cd04082">
    <property type="entry name" value="CBM35_pectate_lyase-like"/>
    <property type="match status" value="2"/>
</dbReference>
<sequence length="1004" mass="102998">MAPRPLSAALAAATVFALLSAPGTALAAPPQPAADHPSADHPAGSPSTPGSASEAVRVDRGAGITAVRYEAESAALDHAAVESNHIGFSGPGFVNFDNVAGSHAEFTVTADRAGPATLTLRYANGSAADRPMGLAVNGTAAGDRPFAATGGWTTWQSVTAPVTLVAGANRVRLTSATGTGGPNLDHLELEQAATDYQAESAALDRAAVESDHAGFTGTGFVDYDNVAGSRVDYTVTADRAGPHALTFRYANGTDVDRPLSVTVDGGQATPAAFPGTGAWTTWREVTVTATLKAGRNRIRAAATTANGGPNADRLTVAPTGPADTEAPAPPPNLRATGKTATTTSLAWDAATDNVGVVGYDVYQHGQLMKSVDGATLATTVGGLAPDTEYDWTVFARDAAPNVSPASNNVLVRTDQAPPDGEAPSTPADLRATGRTATSVDLAWTASTDNVGVTGYQVFRDGAQAGTSDGPATTVGGLTSGTAYRFTVRARDAAGNLSPFGNEVTATPGGSGPAGVPNPGAVTTILSGTDVPWGLAFLPDGSALLTERETFTVYKLSETGTRTNLGKVPGAQNTNGEGGVLGIEVSPTFASDGYVFIYHTAAAGNQLVRAKLTGTTLGGWTTLLSGVPKSRYHNGGRLRFSPDGKHLFVSTGDAQNKANAQNLNTNAGKILRLDPDGSIPADNPYPGKAVWSFGHRNVQGLDFDSQGRLWASEFGDSTTDEVNLIQKAGNFGWPDCEGTSGGGCAGTIAPKKSWSTSVASPSGLTIVNDHVFVATTVGQRIYRMRIDPSANLVDQQVYFQGTYNRLRTVEVDRDGDLWLTTSTDKDGTANNDRVLHIDVVYAGGFSLTSSAFADNAMIPAKHTCAGDGTAGQDPSPPLAWTGASGAKGYAVVFADRADNGTKLHWAIWDIPASARSLPENLGAGFAVPGQGGAKQKAMGSGANAQKYFGPCPGGSTNPYTFTLYALNTATVPGLSSSSTMAQVETAIKNASTANTVLRGRSNAST</sequence>
<evidence type="ECO:0000313" key="9">
    <source>
        <dbReference type="EMBL" id="CCH30389.1"/>
    </source>
</evidence>